<accession>A0A8S5Q2C0</accession>
<name>A0A8S5Q2C0_9CAUD</name>
<protein>
    <submittedName>
        <fullName evidence="1">Uncharacterized protein</fullName>
    </submittedName>
</protein>
<reference evidence="1" key="1">
    <citation type="journal article" date="2021" name="Proc. Natl. Acad. Sci. U.S.A.">
        <title>A Catalog of Tens of Thousands of Viruses from Human Metagenomes Reveals Hidden Associations with Chronic Diseases.</title>
        <authorList>
            <person name="Tisza M.J."/>
            <person name="Buck C.B."/>
        </authorList>
    </citation>
    <scope>NUCLEOTIDE SEQUENCE</scope>
    <source>
        <strain evidence="1">CtOCb13</strain>
    </source>
</reference>
<organism evidence="1">
    <name type="scientific">Siphoviridae sp. ctOCb13</name>
    <dbReference type="NCBI Taxonomy" id="2825477"/>
    <lineage>
        <taxon>Viruses</taxon>
        <taxon>Duplodnaviria</taxon>
        <taxon>Heunggongvirae</taxon>
        <taxon>Uroviricota</taxon>
        <taxon>Caudoviricetes</taxon>
    </lineage>
</organism>
<sequence length="56" mass="6784">MVSTYFQAYITILRRRIDFKTFPIHYCIISKSYWCTPIYNSIWCIVILSKVKQCMP</sequence>
<evidence type="ECO:0000313" key="1">
    <source>
        <dbReference type="EMBL" id="DAE12684.1"/>
    </source>
</evidence>
<proteinExistence type="predicted"/>
<dbReference type="EMBL" id="BK015555">
    <property type="protein sequence ID" value="DAE12684.1"/>
    <property type="molecule type" value="Genomic_DNA"/>
</dbReference>